<reference evidence="6 7" key="1">
    <citation type="submission" date="2021-07" db="EMBL/GenBank/DDBJ databases">
        <authorList>
            <person name="Imarazene B."/>
            <person name="Zahm M."/>
            <person name="Klopp C."/>
            <person name="Cabau C."/>
            <person name="Beille S."/>
            <person name="Jouanno E."/>
            <person name="Castinel A."/>
            <person name="Lluch J."/>
            <person name="Gil L."/>
            <person name="Kuchtly C."/>
            <person name="Lopez Roques C."/>
            <person name="Donnadieu C."/>
            <person name="Parrinello H."/>
            <person name="Journot L."/>
            <person name="Du K."/>
            <person name="Schartl M."/>
            <person name="Retaux S."/>
            <person name="Guiguen Y."/>
        </authorList>
    </citation>
    <scope>NUCLEOTIDE SEQUENCE [LARGE SCALE GENOMIC DNA]</scope>
    <source>
        <strain evidence="6">Pach_M1</strain>
        <tissue evidence="6">Testis</tissue>
    </source>
</reference>
<dbReference type="Gene3D" id="2.60.40.10">
    <property type="entry name" value="Immunoglobulins"/>
    <property type="match status" value="2"/>
</dbReference>
<dbReference type="GO" id="GO:0004888">
    <property type="term" value="F:transmembrane signaling receptor activity"/>
    <property type="evidence" value="ECO:0007669"/>
    <property type="project" value="TreeGrafter"/>
</dbReference>
<sequence>LTGPAACFDVIGYSRGSVIIFCNNKLSGNDGYFCKESTNQCVFMEPDHQQNSWDYEDRVSLRNRSGKLRVFYQDLSLEDAGLYQCGETGVWNQTVNLRVKTDLCCLGPKTVIGYLEETVTISCSYPEEFQTNIKTFYKQSEPYLSPVISTTESQTGRFSIFDNRRSRVVSVRISDVREDDGGVYYCGVWIAGNEVSYHPFYTQVYLQISGEKHKFYYILSLCNKYVINLVMVCSVCLSASGFSVIIIIAIVIIAVSICVVLLLIFYKLRRYTTQGSNTSSNMATTGTINQVSHSASDYAEIRDIRPHQDTQTTPLYSTLQPPTNPLTTMYVLAQRPSPSPAQGIYNMVQLPQPSPEAHGYSTVSFQNNPDSAPDASFALGKC</sequence>
<name>A0A8T2KYQ8_ASTMX</name>
<dbReference type="EMBL" id="JAICCE010000021">
    <property type="protein sequence ID" value="KAG9262822.1"/>
    <property type="molecule type" value="Genomic_DNA"/>
</dbReference>
<feature type="non-terminal residue" evidence="6">
    <location>
        <position position="382"/>
    </location>
</feature>
<dbReference type="InterPro" id="IPR036179">
    <property type="entry name" value="Ig-like_dom_sf"/>
</dbReference>
<evidence type="ECO:0000313" key="7">
    <source>
        <dbReference type="Proteomes" id="UP000752171"/>
    </source>
</evidence>
<feature type="transmembrane region" description="Helical" evidence="4">
    <location>
        <begin position="241"/>
        <end position="266"/>
    </location>
</feature>
<dbReference type="Proteomes" id="UP000752171">
    <property type="component" value="Unassembled WGS sequence"/>
</dbReference>
<feature type="domain" description="Immunoglobulin" evidence="5">
    <location>
        <begin position="108"/>
        <end position="205"/>
    </location>
</feature>
<feature type="domain" description="Immunoglobulin" evidence="5">
    <location>
        <begin position="7"/>
        <end position="100"/>
    </location>
</feature>
<evidence type="ECO:0000259" key="5">
    <source>
        <dbReference type="SMART" id="SM00409"/>
    </source>
</evidence>
<dbReference type="PANTHER" id="PTHR11860">
    <property type="entry name" value="POLYMERIC-IMMUNOGLOBULIN RECEPTOR"/>
    <property type="match status" value="1"/>
</dbReference>
<proteinExistence type="predicted"/>
<keyword evidence="3 4" id="KW-0472">Membrane</keyword>
<gene>
    <name evidence="6" type="ORF">AMEX_G24723</name>
</gene>
<keyword evidence="4" id="KW-1133">Transmembrane helix</keyword>
<dbReference type="InterPro" id="IPR003599">
    <property type="entry name" value="Ig_sub"/>
</dbReference>
<accession>A0A8T2KYQ8</accession>
<dbReference type="InterPro" id="IPR050671">
    <property type="entry name" value="CD300_family_receptors"/>
</dbReference>
<evidence type="ECO:0000256" key="1">
    <source>
        <dbReference type="ARBA" id="ARBA00004370"/>
    </source>
</evidence>
<organism evidence="6 7">
    <name type="scientific">Astyanax mexicanus</name>
    <name type="common">Blind cave fish</name>
    <name type="synonym">Astyanax fasciatus mexicanus</name>
    <dbReference type="NCBI Taxonomy" id="7994"/>
    <lineage>
        <taxon>Eukaryota</taxon>
        <taxon>Metazoa</taxon>
        <taxon>Chordata</taxon>
        <taxon>Craniata</taxon>
        <taxon>Vertebrata</taxon>
        <taxon>Euteleostomi</taxon>
        <taxon>Actinopterygii</taxon>
        <taxon>Neopterygii</taxon>
        <taxon>Teleostei</taxon>
        <taxon>Ostariophysi</taxon>
        <taxon>Characiformes</taxon>
        <taxon>Characoidei</taxon>
        <taxon>Acestrorhamphidae</taxon>
        <taxon>Acestrorhamphinae</taxon>
        <taxon>Astyanax</taxon>
    </lineage>
</organism>
<dbReference type="Pfam" id="PF07686">
    <property type="entry name" value="V-set"/>
    <property type="match status" value="1"/>
</dbReference>
<dbReference type="PANTHER" id="PTHR11860:SF118">
    <property type="entry name" value="CMRF35-LIKE MOLECULE 3-RELATED"/>
    <property type="match status" value="1"/>
</dbReference>
<dbReference type="GO" id="GO:0005886">
    <property type="term" value="C:plasma membrane"/>
    <property type="evidence" value="ECO:0007669"/>
    <property type="project" value="TreeGrafter"/>
</dbReference>
<comment type="subcellular location">
    <subcellularLocation>
        <location evidence="1">Membrane</location>
    </subcellularLocation>
</comment>
<dbReference type="InterPro" id="IPR013106">
    <property type="entry name" value="Ig_V-set"/>
</dbReference>
<evidence type="ECO:0000313" key="6">
    <source>
        <dbReference type="EMBL" id="KAG9262822.1"/>
    </source>
</evidence>
<keyword evidence="2 4" id="KW-0812">Transmembrane</keyword>
<evidence type="ECO:0000256" key="3">
    <source>
        <dbReference type="ARBA" id="ARBA00023136"/>
    </source>
</evidence>
<comment type="caution">
    <text evidence="6">The sequence shown here is derived from an EMBL/GenBank/DDBJ whole genome shotgun (WGS) entry which is preliminary data.</text>
</comment>
<dbReference type="AlphaFoldDB" id="A0A8T2KYQ8"/>
<dbReference type="SUPFAM" id="SSF48726">
    <property type="entry name" value="Immunoglobulin"/>
    <property type="match status" value="2"/>
</dbReference>
<evidence type="ECO:0000256" key="2">
    <source>
        <dbReference type="ARBA" id="ARBA00022692"/>
    </source>
</evidence>
<protein>
    <recommendedName>
        <fullName evidence="5">Immunoglobulin domain-containing protein</fullName>
    </recommendedName>
</protein>
<dbReference type="InterPro" id="IPR013783">
    <property type="entry name" value="Ig-like_fold"/>
</dbReference>
<evidence type="ECO:0000256" key="4">
    <source>
        <dbReference type="SAM" id="Phobius"/>
    </source>
</evidence>
<dbReference type="SMART" id="SM00409">
    <property type="entry name" value="IG"/>
    <property type="match status" value="2"/>
</dbReference>